<gene>
    <name evidence="1" type="ORF">GM661_08980</name>
</gene>
<evidence type="ECO:0000313" key="1">
    <source>
        <dbReference type="EMBL" id="QTL98099.1"/>
    </source>
</evidence>
<keyword evidence="2" id="KW-1185">Reference proteome</keyword>
<accession>A0A8A7KF44</accession>
<name>A0A8A7KF44_9FIRM</name>
<dbReference type="RefSeq" id="WP_230869678.1">
    <property type="nucleotide sequence ID" value="NZ_CP046640.1"/>
</dbReference>
<protein>
    <submittedName>
        <fullName evidence="1">Uncharacterized protein</fullName>
    </submittedName>
</protein>
<dbReference type="EMBL" id="CP046640">
    <property type="protein sequence ID" value="QTL98099.1"/>
    <property type="molecule type" value="Genomic_DNA"/>
</dbReference>
<proteinExistence type="predicted"/>
<dbReference type="Proteomes" id="UP000665020">
    <property type="component" value="Chromosome"/>
</dbReference>
<organism evidence="1 2">
    <name type="scientific">Iocasia fonsfrigidae</name>
    <dbReference type="NCBI Taxonomy" id="2682810"/>
    <lineage>
        <taxon>Bacteria</taxon>
        <taxon>Bacillati</taxon>
        <taxon>Bacillota</taxon>
        <taxon>Clostridia</taxon>
        <taxon>Halanaerobiales</taxon>
        <taxon>Halanaerobiaceae</taxon>
        <taxon>Iocasia</taxon>
    </lineage>
</organism>
<reference evidence="1" key="1">
    <citation type="submission" date="2019-12" db="EMBL/GenBank/DDBJ databases">
        <authorList>
            <person name="zhang j."/>
            <person name="sun C.M."/>
        </authorList>
    </citation>
    <scope>NUCLEOTIDE SEQUENCE</scope>
    <source>
        <strain evidence="1">NS-1</strain>
    </source>
</reference>
<sequence>MNDKKTEQLQINLPVEIKECLLKEAASRGMSDDELINKILADYAEKHKDENVDNLLNNEKSEYKEIIDELLEILRKF</sequence>
<evidence type="ECO:0000313" key="2">
    <source>
        <dbReference type="Proteomes" id="UP000665020"/>
    </source>
</evidence>
<dbReference type="KEGG" id="ifn:GM661_08980"/>
<dbReference type="AlphaFoldDB" id="A0A8A7KF44"/>